<feature type="compositionally biased region" description="Polar residues" evidence="1">
    <location>
        <begin position="319"/>
        <end position="333"/>
    </location>
</feature>
<dbReference type="Proteomes" id="UP000800040">
    <property type="component" value="Unassembled WGS sequence"/>
</dbReference>
<dbReference type="AlphaFoldDB" id="A0A6A5KLE3"/>
<proteinExistence type="predicted"/>
<feature type="region of interest" description="Disordered" evidence="1">
    <location>
        <begin position="249"/>
        <end position="333"/>
    </location>
</feature>
<protein>
    <submittedName>
        <fullName evidence="2">Uncharacterized protein</fullName>
    </submittedName>
</protein>
<evidence type="ECO:0000256" key="1">
    <source>
        <dbReference type="SAM" id="MobiDB-lite"/>
    </source>
</evidence>
<reference evidence="2" key="1">
    <citation type="submission" date="2020-01" db="EMBL/GenBank/DDBJ databases">
        <authorList>
            <consortium name="DOE Joint Genome Institute"/>
            <person name="Haridas S."/>
            <person name="Albert R."/>
            <person name="Binder M."/>
            <person name="Bloem J."/>
            <person name="Labutti K."/>
            <person name="Salamov A."/>
            <person name="Andreopoulos B."/>
            <person name="Baker S.E."/>
            <person name="Barry K."/>
            <person name="Bills G."/>
            <person name="Bluhm B.H."/>
            <person name="Cannon C."/>
            <person name="Castanera R."/>
            <person name="Culley D.E."/>
            <person name="Daum C."/>
            <person name="Ezra D."/>
            <person name="Gonzalez J.B."/>
            <person name="Henrissat B."/>
            <person name="Kuo A."/>
            <person name="Liang C."/>
            <person name="Lipzen A."/>
            <person name="Lutzoni F."/>
            <person name="Magnuson J."/>
            <person name="Mondo S."/>
            <person name="Nolan M."/>
            <person name="Ohm R."/>
            <person name="Pangilinan J."/>
            <person name="Park H.-J."/>
            <person name="Ramirez L."/>
            <person name="Alfaro M."/>
            <person name="Sun H."/>
            <person name="Tritt A."/>
            <person name="Yoshinaga Y."/>
            <person name="Zwiers L.-H."/>
            <person name="Turgeon B.G."/>
            <person name="Goodwin S.B."/>
            <person name="Spatafora J.W."/>
            <person name="Crous P.W."/>
            <person name="Grigoriev I.V."/>
        </authorList>
    </citation>
    <scope>NUCLEOTIDE SEQUENCE</scope>
    <source>
        <strain evidence="2">P77</strain>
    </source>
</reference>
<feature type="compositionally biased region" description="Polar residues" evidence="1">
    <location>
        <begin position="255"/>
        <end position="267"/>
    </location>
</feature>
<dbReference type="OrthoDB" id="3644322at2759"/>
<sequence>MANDHHQQTRDQRRPPSMDEVVHTFLENLKLRFGENSREVTTIYDILLKFRDAKMAKKDALTGIRMTLGDQKDLKEDLMNVLFHTDAAWGMSDFDFGQPPAVIQPEPQLLQPAQQPQMRLPPLCPSWYPDHQTHQPTGPVKPGSHEGYHSFGKPVFSPMQQQPIPFQRPNAFTSPVMAGPGSFPPYLGTGYDPGRLIAGHLSNHLPQPSHDQLQWERAEHNYGMIGHKGQAYSPLESNLVLERARSVASHFASPAPTNETHTSQGASSRRESYATMSPSILGNPVAVPIGQPVNDMPPPSTKRRRLASKAEQVSEDYTRNSGQATPAAPTSTQDSAVLQANIMATKAKTQPNVGGTFIHSLCGKSFASRSKVKKHHWGFKNDDLETTTGCWAKHNKPNVSWNEHPSCKEGAPPLRVAQKAVQPMLVQKDAIPKAPAAPSMMSTFESVPQAGVNAPNPYQDIQHRPQSVNPYHIHQAHYAAHSGINLDSLLPAVNVAASIDAPRPQGRIDSVASRLDTQAVAAERNRQYVASWCEASQGAREQGFVYGHQHPHAAHGPGIGYPLGGVHVPLDVALSTQSHANVYTPSPGPPTNLNWGSNHMVQTKGVGYYRQALPSPFPPHPDTNGRPN</sequence>
<organism evidence="2 3">
    <name type="scientific">Decorospora gaudefroyi</name>
    <dbReference type="NCBI Taxonomy" id="184978"/>
    <lineage>
        <taxon>Eukaryota</taxon>
        <taxon>Fungi</taxon>
        <taxon>Dikarya</taxon>
        <taxon>Ascomycota</taxon>
        <taxon>Pezizomycotina</taxon>
        <taxon>Dothideomycetes</taxon>
        <taxon>Pleosporomycetidae</taxon>
        <taxon>Pleosporales</taxon>
        <taxon>Pleosporineae</taxon>
        <taxon>Pleosporaceae</taxon>
        <taxon>Decorospora</taxon>
    </lineage>
</organism>
<accession>A0A6A5KLE3</accession>
<evidence type="ECO:0000313" key="3">
    <source>
        <dbReference type="Proteomes" id="UP000800040"/>
    </source>
</evidence>
<gene>
    <name evidence="2" type="ORF">BDW02DRAFT_616910</name>
</gene>
<dbReference type="EMBL" id="ML975277">
    <property type="protein sequence ID" value="KAF1836136.1"/>
    <property type="molecule type" value="Genomic_DNA"/>
</dbReference>
<name>A0A6A5KLE3_9PLEO</name>
<keyword evidence="3" id="KW-1185">Reference proteome</keyword>
<evidence type="ECO:0000313" key="2">
    <source>
        <dbReference type="EMBL" id="KAF1836136.1"/>
    </source>
</evidence>